<evidence type="ECO:0000313" key="2">
    <source>
        <dbReference type="Proteomes" id="UP000233060"/>
    </source>
</evidence>
<sequence length="61" mass="6967">MEMLFSETHSFWGTVSSHSNHFPCLETACCLWWGANTHTSQGSWSNTSLRFLPHGPMERIP</sequence>
<dbReference type="OMA" id="ANTHTSQ"/>
<dbReference type="Bgee" id="ENSCATG00000032365">
    <property type="expression patterns" value="Expressed in frontal cortex and 11 other cell types or tissues"/>
</dbReference>
<name>A0A2K5LVB8_CERAT</name>
<reference evidence="1" key="1">
    <citation type="submission" date="2025-08" db="UniProtKB">
        <authorList>
            <consortium name="Ensembl"/>
        </authorList>
    </citation>
    <scope>IDENTIFICATION</scope>
</reference>
<dbReference type="Ensembl" id="ENSCATT00000041058.1">
    <property type="protein sequence ID" value="ENSCATP00000016894.1"/>
    <property type="gene ID" value="ENSCATG00000032365.1"/>
</dbReference>
<dbReference type="Proteomes" id="UP000233060">
    <property type="component" value="Unassembled WGS sequence"/>
</dbReference>
<accession>A0A2K5LVB8</accession>
<organism evidence="1 2">
    <name type="scientific">Cercocebus atys</name>
    <name type="common">Sooty mangabey</name>
    <name type="synonym">Cercocebus torquatus atys</name>
    <dbReference type="NCBI Taxonomy" id="9531"/>
    <lineage>
        <taxon>Eukaryota</taxon>
        <taxon>Metazoa</taxon>
        <taxon>Chordata</taxon>
        <taxon>Craniata</taxon>
        <taxon>Vertebrata</taxon>
        <taxon>Euteleostomi</taxon>
        <taxon>Mammalia</taxon>
        <taxon>Eutheria</taxon>
        <taxon>Euarchontoglires</taxon>
        <taxon>Primates</taxon>
        <taxon>Haplorrhini</taxon>
        <taxon>Catarrhini</taxon>
        <taxon>Cercopithecidae</taxon>
        <taxon>Cercopithecinae</taxon>
        <taxon>Cercocebus</taxon>
    </lineage>
</organism>
<protein>
    <submittedName>
        <fullName evidence="1">Uncharacterized protein</fullName>
    </submittedName>
</protein>
<dbReference type="GeneTree" id="ENSGT00910000147087"/>
<proteinExistence type="predicted"/>
<dbReference type="AlphaFoldDB" id="A0A2K5LVB8"/>
<evidence type="ECO:0000313" key="1">
    <source>
        <dbReference type="Ensembl" id="ENSCATP00000016894.1"/>
    </source>
</evidence>
<keyword evidence="2" id="KW-1185">Reference proteome</keyword>
<reference evidence="1" key="2">
    <citation type="submission" date="2025-09" db="UniProtKB">
        <authorList>
            <consortium name="Ensembl"/>
        </authorList>
    </citation>
    <scope>IDENTIFICATION</scope>
</reference>